<dbReference type="PROSITE" id="PS00531">
    <property type="entry name" value="RNASE_T2_2"/>
    <property type="match status" value="1"/>
</dbReference>
<evidence type="ECO:0000256" key="1">
    <source>
        <dbReference type="ARBA" id="ARBA00007469"/>
    </source>
</evidence>
<dbReference type="GO" id="GO:0006401">
    <property type="term" value="P:RNA catabolic process"/>
    <property type="evidence" value="ECO:0007669"/>
    <property type="project" value="TreeGrafter"/>
</dbReference>
<comment type="similarity">
    <text evidence="1 5">Belongs to the RNase T2 family.</text>
</comment>
<dbReference type="PANTHER" id="PTHR11240:SF22">
    <property type="entry name" value="RIBONUCLEASE T2"/>
    <property type="match status" value="1"/>
</dbReference>
<dbReference type="InterPro" id="IPR001568">
    <property type="entry name" value="RNase_T2-like"/>
</dbReference>
<dbReference type="InterPro" id="IPR033130">
    <property type="entry name" value="RNase_T2_His_AS_2"/>
</dbReference>
<dbReference type="GO" id="GO:0005576">
    <property type="term" value="C:extracellular region"/>
    <property type="evidence" value="ECO:0007669"/>
    <property type="project" value="TreeGrafter"/>
</dbReference>
<dbReference type="CDD" id="cd01061">
    <property type="entry name" value="RNase_T2_euk"/>
    <property type="match status" value="1"/>
</dbReference>
<feature type="active site" evidence="4">
    <location>
        <position position="160"/>
    </location>
</feature>
<keyword evidence="6" id="KW-0732">Signal</keyword>
<dbReference type="InterPro" id="IPR033697">
    <property type="entry name" value="Ribonuclease_T2_eukaryotic"/>
</dbReference>
<sequence>MHLTSLLNAASLLVAGCFILPFSVADVAVRPIPSIPALGNLHDLAGLSELPPAVCPTVRSCQPTAVLHRCCSPVNGRLVLAQQWTPKLGRADQFTIHGLWPNTCTDGMTGKHGCDAKRNYPKIGEIIQKADPMLFNHMQMSWPSDRGDSPAFWQHEWEKHGTCLSTVEPACQKNAAPYSDVVSYFRMVLGLHRTYDVYAALKTAGIVPNGTYKRADMEMALNKAWNVRAILRCSGRRLKEVRLWFHMQGTDQFVPTSPLHASSSCGESVEYPAK</sequence>
<evidence type="ECO:0000256" key="2">
    <source>
        <dbReference type="ARBA" id="ARBA00012571"/>
    </source>
</evidence>
<evidence type="ECO:0000256" key="5">
    <source>
        <dbReference type="RuleBase" id="RU004328"/>
    </source>
</evidence>
<feature type="chain" id="PRO_5020540992" description="ribonuclease T2" evidence="6">
    <location>
        <begin position="26"/>
        <end position="274"/>
    </location>
</feature>
<dbReference type="Proteomes" id="UP000271241">
    <property type="component" value="Unassembled WGS sequence"/>
</dbReference>
<keyword evidence="3" id="KW-1015">Disulfide bond</keyword>
<protein>
    <recommendedName>
        <fullName evidence="2">ribonuclease T2</fullName>
        <ecNumber evidence="2">4.6.1.19</ecNumber>
    </recommendedName>
</protein>
<gene>
    <name evidence="7" type="ORF">THASP1DRAFT_14760</name>
</gene>
<evidence type="ECO:0000256" key="3">
    <source>
        <dbReference type="ARBA" id="ARBA00023157"/>
    </source>
</evidence>
<evidence type="ECO:0000256" key="6">
    <source>
        <dbReference type="SAM" id="SignalP"/>
    </source>
</evidence>
<dbReference type="EMBL" id="KZ992545">
    <property type="protein sequence ID" value="RKP09063.1"/>
    <property type="molecule type" value="Genomic_DNA"/>
</dbReference>
<accession>A0A4P9XSF5</accession>
<keyword evidence="8" id="KW-1185">Reference proteome</keyword>
<organism evidence="7 8">
    <name type="scientific">Thamnocephalis sphaerospora</name>
    <dbReference type="NCBI Taxonomy" id="78915"/>
    <lineage>
        <taxon>Eukaryota</taxon>
        <taxon>Fungi</taxon>
        <taxon>Fungi incertae sedis</taxon>
        <taxon>Zoopagomycota</taxon>
        <taxon>Zoopagomycotina</taxon>
        <taxon>Zoopagomycetes</taxon>
        <taxon>Zoopagales</taxon>
        <taxon>Sigmoideomycetaceae</taxon>
        <taxon>Thamnocephalis</taxon>
    </lineage>
</organism>
<dbReference type="SUPFAM" id="SSF55895">
    <property type="entry name" value="Ribonuclease Rh-like"/>
    <property type="match status" value="1"/>
</dbReference>
<dbReference type="Gene3D" id="3.90.730.10">
    <property type="entry name" value="Ribonuclease T2-like"/>
    <property type="match status" value="1"/>
</dbReference>
<dbReference type="EC" id="4.6.1.19" evidence="2"/>
<feature type="active site" evidence="4">
    <location>
        <position position="156"/>
    </location>
</feature>
<dbReference type="PROSITE" id="PS00530">
    <property type="entry name" value="RNASE_T2_1"/>
    <property type="match status" value="1"/>
</dbReference>
<dbReference type="OrthoDB" id="435754at2759"/>
<evidence type="ECO:0000313" key="7">
    <source>
        <dbReference type="EMBL" id="RKP09063.1"/>
    </source>
</evidence>
<proteinExistence type="inferred from homology"/>
<evidence type="ECO:0000256" key="4">
    <source>
        <dbReference type="PIRSR" id="PIRSR633697-1"/>
    </source>
</evidence>
<dbReference type="Pfam" id="PF00445">
    <property type="entry name" value="Ribonuclease_T2"/>
    <property type="match status" value="1"/>
</dbReference>
<dbReference type="PANTHER" id="PTHR11240">
    <property type="entry name" value="RIBONUCLEASE T2"/>
    <property type="match status" value="1"/>
</dbReference>
<evidence type="ECO:0000313" key="8">
    <source>
        <dbReference type="Proteomes" id="UP000271241"/>
    </source>
</evidence>
<feature type="signal peptide" evidence="6">
    <location>
        <begin position="1"/>
        <end position="25"/>
    </location>
</feature>
<feature type="active site" evidence="4">
    <location>
        <position position="97"/>
    </location>
</feature>
<name>A0A4P9XSF5_9FUNG</name>
<dbReference type="InterPro" id="IPR036430">
    <property type="entry name" value="RNase_T2-like_sf"/>
</dbReference>
<dbReference type="GO" id="GO:0003723">
    <property type="term" value="F:RNA binding"/>
    <property type="evidence" value="ECO:0007669"/>
    <property type="project" value="InterPro"/>
</dbReference>
<dbReference type="GO" id="GO:0033897">
    <property type="term" value="F:ribonuclease T2 activity"/>
    <property type="evidence" value="ECO:0007669"/>
    <property type="project" value="UniProtKB-EC"/>
</dbReference>
<dbReference type="AlphaFoldDB" id="A0A4P9XSF5"/>
<dbReference type="InterPro" id="IPR018188">
    <property type="entry name" value="RNase_T2_His_AS_1"/>
</dbReference>
<reference evidence="8" key="1">
    <citation type="journal article" date="2018" name="Nat. Microbiol.">
        <title>Leveraging single-cell genomics to expand the fungal tree of life.</title>
        <authorList>
            <person name="Ahrendt S.R."/>
            <person name="Quandt C.A."/>
            <person name="Ciobanu D."/>
            <person name="Clum A."/>
            <person name="Salamov A."/>
            <person name="Andreopoulos B."/>
            <person name="Cheng J.F."/>
            <person name="Woyke T."/>
            <person name="Pelin A."/>
            <person name="Henrissat B."/>
            <person name="Reynolds N.K."/>
            <person name="Benny G.L."/>
            <person name="Smith M.E."/>
            <person name="James T.Y."/>
            <person name="Grigoriev I.V."/>
        </authorList>
    </citation>
    <scope>NUCLEOTIDE SEQUENCE [LARGE SCALE GENOMIC DNA]</scope>
    <source>
        <strain evidence="8">RSA 1356</strain>
    </source>
</reference>